<evidence type="ECO:0000256" key="1">
    <source>
        <dbReference type="ARBA" id="ARBA00004651"/>
    </source>
</evidence>
<evidence type="ECO:0000313" key="9">
    <source>
        <dbReference type="EMBL" id="KPN64154.1"/>
    </source>
</evidence>
<dbReference type="GO" id="GO:0055085">
    <property type="term" value="P:transmembrane transport"/>
    <property type="evidence" value="ECO:0007669"/>
    <property type="project" value="InterPro"/>
</dbReference>
<evidence type="ECO:0000256" key="4">
    <source>
        <dbReference type="ARBA" id="ARBA00022475"/>
    </source>
</evidence>
<keyword evidence="5 8" id="KW-0812">Transmembrane</keyword>
<protein>
    <recommendedName>
        <fullName evidence="11">Transporter</fullName>
    </recommendedName>
</protein>
<accession>A0A0P7KPA1</accession>
<sequence>MDLALAILPILLTLLTGYALVRFGMIPREHWPAIEALSFRLLIPVILLRIISTVDFSAASMGPFALLLIGVVSLAGAGVLGLRLLPQTLLPNPAFTTLFQTTTRWNGFVGLAAAELFLGAEGVGLIALAMAVLVAPLNVVNVAILAGFGPGKASVKKIALGIVKNPLVQGGALGLALNLGGIAIPKPIDDTLELIGRAGLGVGILAIGAGISFRRLLVPHLRIIIGVLLRPGLTVGLLLLLAPLFSLTAEQTLAGIFVFGVSCATNGYVVARQMGGDADLYADVMTWQTLLSMLVLPGMAVWLLP</sequence>
<dbReference type="AlphaFoldDB" id="A0A0P7KPA1"/>
<keyword evidence="10" id="KW-1185">Reference proteome</keyword>
<feature type="transmembrane region" description="Helical" evidence="8">
    <location>
        <begin position="125"/>
        <end position="146"/>
    </location>
</feature>
<dbReference type="EMBL" id="LKBA01000004">
    <property type="protein sequence ID" value="KPN64154.1"/>
    <property type="molecule type" value="Genomic_DNA"/>
</dbReference>
<keyword evidence="3" id="KW-0813">Transport</keyword>
<dbReference type="GO" id="GO:0005886">
    <property type="term" value="C:plasma membrane"/>
    <property type="evidence" value="ECO:0007669"/>
    <property type="project" value="UniProtKB-SubCell"/>
</dbReference>
<feature type="transmembrane region" description="Helical" evidence="8">
    <location>
        <begin position="223"/>
        <end position="246"/>
    </location>
</feature>
<dbReference type="STRING" id="154981.AKJ29_16010"/>
<evidence type="ECO:0000256" key="8">
    <source>
        <dbReference type="SAM" id="Phobius"/>
    </source>
</evidence>
<keyword evidence="4" id="KW-1003">Cell membrane</keyword>
<evidence type="ECO:0000256" key="6">
    <source>
        <dbReference type="ARBA" id="ARBA00022989"/>
    </source>
</evidence>
<keyword evidence="6 8" id="KW-1133">Transmembrane helix</keyword>
<feature type="transmembrane region" description="Helical" evidence="8">
    <location>
        <begin position="167"/>
        <end position="188"/>
    </location>
</feature>
<evidence type="ECO:0000256" key="5">
    <source>
        <dbReference type="ARBA" id="ARBA00022692"/>
    </source>
</evidence>
<feature type="transmembrane region" description="Helical" evidence="8">
    <location>
        <begin position="252"/>
        <end position="271"/>
    </location>
</feature>
<evidence type="ECO:0000256" key="2">
    <source>
        <dbReference type="ARBA" id="ARBA00010145"/>
    </source>
</evidence>
<feature type="transmembrane region" description="Helical" evidence="8">
    <location>
        <begin position="280"/>
        <end position="304"/>
    </location>
</feature>
<evidence type="ECO:0000313" key="10">
    <source>
        <dbReference type="Proteomes" id="UP000050471"/>
    </source>
</evidence>
<dbReference type="InterPro" id="IPR004776">
    <property type="entry name" value="Mem_transp_PIN-like"/>
</dbReference>
<comment type="caution">
    <text evidence="9">The sequence shown here is derived from an EMBL/GenBank/DDBJ whole genome shotgun (WGS) entry which is preliminary data.</text>
</comment>
<comment type="subcellular location">
    <subcellularLocation>
        <location evidence="1">Cell membrane</location>
        <topology evidence="1">Multi-pass membrane protein</topology>
    </subcellularLocation>
</comment>
<dbReference type="PANTHER" id="PTHR36838">
    <property type="entry name" value="AUXIN EFFLUX CARRIER FAMILY PROTEIN"/>
    <property type="match status" value="1"/>
</dbReference>
<reference evidence="9 10" key="1">
    <citation type="submission" date="2015-09" db="EMBL/GenBank/DDBJ databases">
        <title>Draft genome sequence of Aliiroseovarius crassostreae CV919-312TSm, the causative agent of Roseovarius Oyster Disease (formerly Juvenile Oyster Disease).</title>
        <authorList>
            <person name="Kessner L."/>
            <person name="Spinard E."/>
            <person name="Nelson D."/>
        </authorList>
    </citation>
    <scope>NUCLEOTIDE SEQUENCE [LARGE SCALE GENOMIC DNA]</scope>
    <source>
        <strain evidence="9 10">CV919-312</strain>
    </source>
</reference>
<keyword evidence="7 8" id="KW-0472">Membrane</keyword>
<comment type="similarity">
    <text evidence="2">Belongs to the auxin efflux carrier (TC 2.A.69) family.</text>
</comment>
<dbReference type="OrthoDB" id="9805563at2"/>
<dbReference type="Gene3D" id="1.20.1530.20">
    <property type="match status" value="1"/>
</dbReference>
<proteinExistence type="inferred from homology"/>
<dbReference type="Proteomes" id="UP000050471">
    <property type="component" value="Unassembled WGS sequence"/>
</dbReference>
<evidence type="ECO:0000256" key="7">
    <source>
        <dbReference type="ARBA" id="ARBA00023136"/>
    </source>
</evidence>
<organism evidence="9 10">
    <name type="scientific">Aliiroseovarius crassostreae</name>
    <dbReference type="NCBI Taxonomy" id="154981"/>
    <lineage>
        <taxon>Bacteria</taxon>
        <taxon>Pseudomonadati</taxon>
        <taxon>Pseudomonadota</taxon>
        <taxon>Alphaproteobacteria</taxon>
        <taxon>Rhodobacterales</taxon>
        <taxon>Paracoccaceae</taxon>
        <taxon>Aliiroseovarius</taxon>
    </lineage>
</organism>
<feature type="transmembrane region" description="Helical" evidence="8">
    <location>
        <begin position="64"/>
        <end position="85"/>
    </location>
</feature>
<dbReference type="PANTHER" id="PTHR36838:SF4">
    <property type="entry name" value="AUXIN EFFLUX CARRIER FAMILY PROTEIN"/>
    <property type="match status" value="1"/>
</dbReference>
<name>A0A0P7KPA1_9RHOB</name>
<gene>
    <name evidence="9" type="ORF">AKJ29_16010</name>
</gene>
<feature type="transmembrane region" description="Helical" evidence="8">
    <location>
        <begin position="194"/>
        <end position="211"/>
    </location>
</feature>
<evidence type="ECO:0000256" key="3">
    <source>
        <dbReference type="ARBA" id="ARBA00022448"/>
    </source>
</evidence>
<feature type="transmembrane region" description="Helical" evidence="8">
    <location>
        <begin position="35"/>
        <end position="52"/>
    </location>
</feature>
<dbReference type="Pfam" id="PF03547">
    <property type="entry name" value="Mem_trans"/>
    <property type="match status" value="1"/>
</dbReference>
<dbReference type="InterPro" id="IPR038770">
    <property type="entry name" value="Na+/solute_symporter_sf"/>
</dbReference>
<dbReference type="RefSeq" id="WP_055188123.1">
    <property type="nucleotide sequence ID" value="NZ_FPBS01000001.1"/>
</dbReference>
<evidence type="ECO:0008006" key="11">
    <source>
        <dbReference type="Google" id="ProtNLM"/>
    </source>
</evidence>